<gene>
    <name evidence="2" type="ORF">SCP_0509020</name>
</gene>
<dbReference type="Gene3D" id="3.30.710.10">
    <property type="entry name" value="Potassium Channel Kv1.1, Chain A"/>
    <property type="match status" value="1"/>
</dbReference>
<reference evidence="2 3" key="1">
    <citation type="journal article" date="2018" name="Sci. Rep.">
        <title>Genome sequence of the cauliflower mushroom Sparassis crispa (Hanabiratake) and its association with beneficial usage.</title>
        <authorList>
            <person name="Kiyama R."/>
            <person name="Furutani Y."/>
            <person name="Kawaguchi K."/>
            <person name="Nakanishi T."/>
        </authorList>
    </citation>
    <scope>NUCLEOTIDE SEQUENCE [LARGE SCALE GENOMIC DNA]</scope>
</reference>
<evidence type="ECO:0000313" key="2">
    <source>
        <dbReference type="EMBL" id="GBE83845.1"/>
    </source>
</evidence>
<dbReference type="AlphaFoldDB" id="A0A401GNP8"/>
<dbReference type="PANTHER" id="PTHR15600:SF42">
    <property type="entry name" value="SACSIN"/>
    <property type="match status" value="1"/>
</dbReference>
<dbReference type="InterPro" id="IPR052972">
    <property type="entry name" value="Sacsin_chaperone_reg"/>
</dbReference>
<organism evidence="2 3">
    <name type="scientific">Sparassis crispa</name>
    <dbReference type="NCBI Taxonomy" id="139825"/>
    <lineage>
        <taxon>Eukaryota</taxon>
        <taxon>Fungi</taxon>
        <taxon>Dikarya</taxon>
        <taxon>Basidiomycota</taxon>
        <taxon>Agaricomycotina</taxon>
        <taxon>Agaricomycetes</taxon>
        <taxon>Polyporales</taxon>
        <taxon>Sparassidaceae</taxon>
        <taxon>Sparassis</taxon>
    </lineage>
</organism>
<dbReference type="GO" id="GO:0030544">
    <property type="term" value="F:Hsp70 protein binding"/>
    <property type="evidence" value="ECO:0007669"/>
    <property type="project" value="TreeGrafter"/>
</dbReference>
<dbReference type="InParanoid" id="A0A401GNP8"/>
<comment type="caution">
    <text evidence="2">The sequence shown here is derived from an EMBL/GenBank/DDBJ whole genome shotgun (WGS) entry which is preliminary data.</text>
</comment>
<name>A0A401GNP8_9APHY</name>
<proteinExistence type="predicted"/>
<accession>A0A401GNP8</accession>
<keyword evidence="3" id="KW-1185">Reference proteome</keyword>
<dbReference type="PANTHER" id="PTHR15600">
    <property type="entry name" value="SACSIN"/>
    <property type="match status" value="1"/>
</dbReference>
<dbReference type="InterPro" id="IPR011333">
    <property type="entry name" value="SKP1/BTB/POZ_sf"/>
</dbReference>
<dbReference type="GeneID" id="38780762"/>
<dbReference type="InterPro" id="IPR000210">
    <property type="entry name" value="BTB/POZ_dom"/>
</dbReference>
<dbReference type="STRING" id="139825.A0A401GNP8"/>
<dbReference type="RefSeq" id="XP_027614758.1">
    <property type="nucleotide sequence ID" value="XM_027758957.1"/>
</dbReference>
<dbReference type="SUPFAM" id="SSF54695">
    <property type="entry name" value="POZ domain"/>
    <property type="match status" value="1"/>
</dbReference>
<dbReference type="Pfam" id="PF00651">
    <property type="entry name" value="BTB"/>
    <property type="match status" value="1"/>
</dbReference>
<dbReference type="EMBL" id="BFAD01000005">
    <property type="protein sequence ID" value="GBE83845.1"/>
    <property type="molecule type" value="Genomic_DNA"/>
</dbReference>
<evidence type="ECO:0000313" key="3">
    <source>
        <dbReference type="Proteomes" id="UP000287166"/>
    </source>
</evidence>
<feature type="domain" description="BTB" evidence="1">
    <location>
        <begin position="886"/>
        <end position="960"/>
    </location>
</feature>
<sequence>MCSRHYLFSGLRLPQETLLPVHVDAKFAISTDRRSIRFDPPDGAGMRIPESVYNMWILSTLVPELYMYSLSELANIPEKQGDLLKWWPRQADDSISREVVRSFYSMLPKTTYRLCPTAAGNLVSPCEAVFSHLEPRNVSAILITLALSDYVRTPAEILPLMPMDALRTATACYVGQSLERPMISATLRRLFSEGKIGVSQIDSLLRYLLDGQMSLLNLPLIVRADRSMSVFQSPSSQHACTVYDFPQVLQRCPNLFPSFSFIHPEYGLETVKRLVAMKFEGNVASNVRSFDGNAVVQLLHSVKGVPAVPRCQHSEETSKWIQTFWACYNSLPDPPSAKLLEDYPLIRAHGQDHVSIKFCQEGKVLPDPGAGEEWVVPIMNSLNIPVLRSPPPVLQLPFTFTSFLKAITPHVLSMSLTEKLQPSQLQRLAQWIRTQFPLHLTEVSETSLRDCLRSLPLWPSRKGGYQLLLPANELRMLPADVPIEIASKFLCQITITEYSLDLIRLWTLATNKKCRNAALRGRALSASDVSDHLVLRSPLEYNELGDYITLIRTCLVLSDRMLKVPDGNLTLVPVAELYDKSIPLFSAAFQTNEASRFVHPSVRDLQSGLRSKGLQYQVTYQTFEKCAAAIHTDVERSTGGNLGTRVATIYEYYECQLPSLIMRNNSLWASLDNFRFVRRQAQRYLHASYDVGQYCSPLPDIVSPAQLVRKAFERIAWTQRGLFQRQPADNLVAVNPSLGVPRPAEVVAHLGVLSLKIAPHHTRDASLLKDLRETYAWLNSQSHQEELRIALLKRPDDALFLNVDDPQDEWAWCSAKELVFNLHYDENGLLCVRDFLQPYRSLLLAAGAHEVQDPKFVRDREETTREEQDSGLRAEFNRMRMAGQLTDMIFIPTSSDGGHTATDKLRVHSAFLAATIPHINAALVSGWAEWEQKEYPFLGSFFGASAVIDFVYTGEIQIPDPTDAEEASDLLDDLLQLLAVADRWDMGSLKTHLEWLIAERFRLVNPVTCRLILKDAETYSAASLVKFCKDYMVQNCQVLNNLST</sequence>
<dbReference type="Proteomes" id="UP000287166">
    <property type="component" value="Unassembled WGS sequence"/>
</dbReference>
<evidence type="ECO:0000259" key="1">
    <source>
        <dbReference type="PROSITE" id="PS50097"/>
    </source>
</evidence>
<protein>
    <recommendedName>
        <fullName evidence="1">BTB domain-containing protein</fullName>
    </recommendedName>
</protein>
<dbReference type="PROSITE" id="PS50097">
    <property type="entry name" value="BTB"/>
    <property type="match status" value="1"/>
</dbReference>
<dbReference type="OrthoDB" id="1262810at2759"/>